<feature type="region of interest" description="Disordered" evidence="4">
    <location>
        <begin position="270"/>
        <end position="290"/>
    </location>
</feature>
<evidence type="ECO:0000259" key="5">
    <source>
        <dbReference type="Pfam" id="PF13649"/>
    </source>
</evidence>
<feature type="compositionally biased region" description="Low complexity" evidence="4">
    <location>
        <begin position="59"/>
        <end position="69"/>
    </location>
</feature>
<dbReference type="InterPro" id="IPR041698">
    <property type="entry name" value="Methyltransf_25"/>
</dbReference>
<dbReference type="GO" id="GO:0008168">
    <property type="term" value="F:methyltransferase activity"/>
    <property type="evidence" value="ECO:0007669"/>
    <property type="project" value="UniProtKB-KW"/>
</dbReference>
<keyword evidence="2" id="KW-0489">Methyltransferase</keyword>
<dbReference type="SUPFAM" id="SSF53335">
    <property type="entry name" value="S-adenosyl-L-methionine-dependent methyltransferases"/>
    <property type="match status" value="1"/>
</dbReference>
<dbReference type="Gene3D" id="3.40.50.150">
    <property type="entry name" value="Vaccinia Virus protein VP39"/>
    <property type="match status" value="1"/>
</dbReference>
<evidence type="ECO:0000313" key="7">
    <source>
        <dbReference type="Proteomes" id="UP000002630"/>
    </source>
</evidence>
<evidence type="ECO:0000256" key="2">
    <source>
        <dbReference type="ARBA" id="ARBA00022603"/>
    </source>
</evidence>
<dbReference type="Proteomes" id="UP000002630">
    <property type="component" value="Linkage Group LG04"/>
</dbReference>
<feature type="compositionally biased region" description="Basic and acidic residues" evidence="4">
    <location>
        <begin position="274"/>
        <end position="283"/>
    </location>
</feature>
<dbReference type="EMBL" id="FN647986">
    <property type="protein sequence ID" value="CBJ29213.1"/>
    <property type="molecule type" value="Genomic_DNA"/>
</dbReference>
<dbReference type="GO" id="GO:0032259">
    <property type="term" value="P:methylation"/>
    <property type="evidence" value="ECO:0007669"/>
    <property type="project" value="UniProtKB-KW"/>
</dbReference>
<dbReference type="CDD" id="cd02440">
    <property type="entry name" value="AdoMet_MTases"/>
    <property type="match status" value="1"/>
</dbReference>
<evidence type="ECO:0000256" key="1">
    <source>
        <dbReference type="ARBA" id="ARBA00008361"/>
    </source>
</evidence>
<dbReference type="InterPro" id="IPR029063">
    <property type="entry name" value="SAM-dependent_MTases_sf"/>
</dbReference>
<dbReference type="InterPro" id="IPR051419">
    <property type="entry name" value="Lys/N-term_MeTrsfase_sf"/>
</dbReference>
<feature type="domain" description="Methyltransferase" evidence="5">
    <location>
        <begin position="133"/>
        <end position="203"/>
    </location>
</feature>
<dbReference type="Pfam" id="PF13649">
    <property type="entry name" value="Methyltransf_25"/>
    <property type="match status" value="1"/>
</dbReference>
<dbReference type="PANTHER" id="PTHR12176">
    <property type="entry name" value="SAM-DEPENDENT METHYLTRANSFERASE SUPERFAMILY PROTEIN"/>
    <property type="match status" value="1"/>
</dbReference>
<dbReference type="OMA" id="YWEERFA"/>
<evidence type="ECO:0000256" key="4">
    <source>
        <dbReference type="SAM" id="MobiDB-lite"/>
    </source>
</evidence>
<feature type="region of interest" description="Disordered" evidence="4">
    <location>
        <begin position="36"/>
        <end position="85"/>
    </location>
</feature>
<evidence type="ECO:0000256" key="3">
    <source>
        <dbReference type="ARBA" id="ARBA00022679"/>
    </source>
</evidence>
<dbReference type="EMBL" id="FN649729">
    <property type="protein sequence ID" value="CBJ29213.1"/>
    <property type="molecule type" value="Genomic_DNA"/>
</dbReference>
<name>D7FJW5_ECTSI</name>
<dbReference type="InParanoid" id="D7FJW5"/>
<proteinExistence type="inferred from homology"/>
<dbReference type="OrthoDB" id="411785at2759"/>
<comment type="similarity">
    <text evidence="1">Belongs to the methyltransferase superfamily.</text>
</comment>
<organism evidence="6 7">
    <name type="scientific">Ectocarpus siliculosus</name>
    <name type="common">Brown alga</name>
    <name type="synonym">Conferva siliculosa</name>
    <dbReference type="NCBI Taxonomy" id="2880"/>
    <lineage>
        <taxon>Eukaryota</taxon>
        <taxon>Sar</taxon>
        <taxon>Stramenopiles</taxon>
        <taxon>Ochrophyta</taxon>
        <taxon>PX clade</taxon>
        <taxon>Phaeophyceae</taxon>
        <taxon>Ectocarpales</taxon>
        <taxon>Ectocarpaceae</taxon>
        <taxon>Ectocarpus</taxon>
    </lineage>
</organism>
<reference evidence="6 7" key="1">
    <citation type="journal article" date="2010" name="Nature">
        <title>The Ectocarpus genome and the independent evolution of multicellularity in brown algae.</title>
        <authorList>
            <person name="Cock J.M."/>
            <person name="Sterck L."/>
            <person name="Rouze P."/>
            <person name="Scornet D."/>
            <person name="Allen A.E."/>
            <person name="Amoutzias G."/>
            <person name="Anthouard V."/>
            <person name="Artiguenave F."/>
            <person name="Aury J.M."/>
            <person name="Badger J.H."/>
            <person name="Beszteri B."/>
            <person name="Billiau K."/>
            <person name="Bonnet E."/>
            <person name="Bothwell J.H."/>
            <person name="Bowler C."/>
            <person name="Boyen C."/>
            <person name="Brownlee C."/>
            <person name="Carrano C.J."/>
            <person name="Charrier B."/>
            <person name="Cho G.Y."/>
            <person name="Coelho S.M."/>
            <person name="Collen J."/>
            <person name="Corre E."/>
            <person name="Da Silva C."/>
            <person name="Delage L."/>
            <person name="Delaroque N."/>
            <person name="Dittami S.M."/>
            <person name="Doulbeau S."/>
            <person name="Elias M."/>
            <person name="Farnham G."/>
            <person name="Gachon C.M."/>
            <person name="Gschloessl B."/>
            <person name="Heesch S."/>
            <person name="Jabbari K."/>
            <person name="Jubin C."/>
            <person name="Kawai H."/>
            <person name="Kimura K."/>
            <person name="Kloareg B."/>
            <person name="Kupper F.C."/>
            <person name="Lang D."/>
            <person name="Le Bail A."/>
            <person name="Leblanc C."/>
            <person name="Lerouge P."/>
            <person name="Lohr M."/>
            <person name="Lopez P.J."/>
            <person name="Martens C."/>
            <person name="Maumus F."/>
            <person name="Michel G."/>
            <person name="Miranda-Saavedra D."/>
            <person name="Morales J."/>
            <person name="Moreau H."/>
            <person name="Motomura T."/>
            <person name="Nagasato C."/>
            <person name="Napoli C.A."/>
            <person name="Nelson D.R."/>
            <person name="Nyvall-Collen P."/>
            <person name="Peters A.F."/>
            <person name="Pommier C."/>
            <person name="Potin P."/>
            <person name="Poulain J."/>
            <person name="Quesneville H."/>
            <person name="Read B."/>
            <person name="Rensing S.A."/>
            <person name="Ritter A."/>
            <person name="Rousvoal S."/>
            <person name="Samanta M."/>
            <person name="Samson G."/>
            <person name="Schroeder D.C."/>
            <person name="Segurens B."/>
            <person name="Strittmatter M."/>
            <person name="Tonon T."/>
            <person name="Tregear J.W."/>
            <person name="Valentin K."/>
            <person name="von Dassow P."/>
            <person name="Yamagishi T."/>
            <person name="Van de Peer Y."/>
            <person name="Wincker P."/>
        </authorList>
    </citation>
    <scope>NUCLEOTIDE SEQUENCE [LARGE SCALE GENOMIC DNA]</scope>
    <source>
        <strain evidence="7">Ec32 / CCAP1310/4</strain>
    </source>
</reference>
<sequence>MIDGGDSGSEGEEVLGVDWASLETNLSAETLESLRQHLQHQDGATVAAPSGAEERAAEAEPASAPDGSSSSGGGCTSPRKDAGSAALPSSNLVYKAKEYWDSRFSEEESYDWLASYADIAEYLHEAVPRDARILIVGCGNSGLSADMYDDGYRDMLSTDFSAVVIDKMRAKHLAARPGLRWEKMDMLALAAEDASFDAVVDKAAMDALMVDKGDPWNPDPATIEQSHRMCAEVSRVLVSGGVFVQLSFEQVHFRRKFLLGEHPAAAGHLGARRQGGEEGHSDDGEGGGPYGWDLQVHDIQREGGCFGQFLYLLRKR</sequence>
<accession>D7FJW5</accession>
<keyword evidence="3" id="KW-0808">Transferase</keyword>
<dbReference type="AlphaFoldDB" id="D7FJW5"/>
<keyword evidence="7" id="KW-1185">Reference proteome</keyword>
<evidence type="ECO:0000313" key="6">
    <source>
        <dbReference type="EMBL" id="CBJ29213.1"/>
    </source>
</evidence>
<gene>
    <name evidence="6" type="ORF">Esi_0138_0047</name>
</gene>
<protein>
    <recommendedName>
        <fullName evidence="5">Methyltransferase domain-containing protein</fullName>
    </recommendedName>
</protein>
<dbReference type="PANTHER" id="PTHR12176:SF80">
    <property type="entry name" value="EEF1A LYSINE METHYLTRANSFERASE 4"/>
    <property type="match status" value="1"/>
</dbReference>
<dbReference type="eggNOG" id="KOG2352">
    <property type="taxonomic scope" value="Eukaryota"/>
</dbReference>